<name>A0A4Q0VWM9_9BACI</name>
<dbReference type="InterPro" id="IPR050301">
    <property type="entry name" value="NTE"/>
</dbReference>
<feature type="short sequence motif" description="DGA/G" evidence="4">
    <location>
        <begin position="160"/>
        <end position="162"/>
    </location>
</feature>
<keyword evidence="1 4" id="KW-0378">Hydrolase</keyword>
<evidence type="ECO:0000259" key="5">
    <source>
        <dbReference type="PROSITE" id="PS51635"/>
    </source>
</evidence>
<comment type="caution">
    <text evidence="6">The sequence shown here is derived from an EMBL/GenBank/DDBJ whole genome shotgun (WGS) entry which is preliminary data.</text>
</comment>
<dbReference type="InterPro" id="IPR037483">
    <property type="entry name" value="YjjU-like"/>
</dbReference>
<evidence type="ECO:0000256" key="4">
    <source>
        <dbReference type="PROSITE-ProRule" id="PRU01161"/>
    </source>
</evidence>
<dbReference type="GO" id="GO:0016042">
    <property type="term" value="P:lipid catabolic process"/>
    <property type="evidence" value="ECO:0007669"/>
    <property type="project" value="UniProtKB-UniRule"/>
</dbReference>
<reference evidence="6 7" key="1">
    <citation type="journal article" date="2019" name="Int. J. Syst. Evol. Microbiol.">
        <title>Anaerobacillus alkaliphilus sp. nov., a novel alkaliphilic and moderately halophilic bacterium.</title>
        <authorList>
            <person name="Borsodi A.K."/>
            <person name="Aszalos J.M."/>
            <person name="Bihari P."/>
            <person name="Nagy I."/>
            <person name="Schumann P."/>
            <person name="Sproer C."/>
            <person name="Kovacs A.L."/>
            <person name="Boka K."/>
            <person name="Dobosy P."/>
            <person name="Ovari M."/>
            <person name="Szili-Kovacs T."/>
            <person name="Toth E."/>
        </authorList>
    </citation>
    <scope>NUCLEOTIDE SEQUENCE [LARGE SCALE GENOMIC DNA]</scope>
    <source>
        <strain evidence="6 7">B16-10</strain>
    </source>
</reference>
<dbReference type="SUPFAM" id="SSF52151">
    <property type="entry name" value="FabD/lysophospholipase-like"/>
    <property type="match status" value="1"/>
</dbReference>
<feature type="active site" description="Proton acceptor" evidence="4">
    <location>
        <position position="160"/>
    </location>
</feature>
<feature type="short sequence motif" description="GXGXXG" evidence="4">
    <location>
        <begin position="10"/>
        <end position="15"/>
    </location>
</feature>
<keyword evidence="3 4" id="KW-0443">Lipid metabolism</keyword>
<feature type="domain" description="PNPLA" evidence="5">
    <location>
        <begin position="6"/>
        <end position="173"/>
    </location>
</feature>
<protein>
    <submittedName>
        <fullName evidence="6">Patatin family protein</fullName>
    </submittedName>
</protein>
<evidence type="ECO:0000313" key="6">
    <source>
        <dbReference type="EMBL" id="RXJ04044.1"/>
    </source>
</evidence>
<dbReference type="AlphaFoldDB" id="A0A4Q0VWM9"/>
<sequence length="284" mass="32581">MKNVGLVLEGGGMRGVYTGGVLEFFSEHQLFFPYVIGVSAGACNGASYVSRQRGRNYQVTVDLVNHPNYISYKNLLKRKGLFGMDFIFDEIPNKLVPFDYQTFEEVPETFLIGTTNCDTGDPVYFEKKNCLRDVSTVLRASSSLPLMAPMVSYKGLNLLDGGISDPIPIKKSVEEGNSKNVVILTRNLGYRKQRERFTSLLHRPYKKRYPNLIEKMNTRHNLYNETLQYIEEEEMKGNTFVLRPTQPLQVGRIERDKQKLHDLYQLGYNDAKQIHAQLQNWLHG</sequence>
<dbReference type="InterPro" id="IPR016035">
    <property type="entry name" value="Acyl_Trfase/lysoPLipase"/>
</dbReference>
<dbReference type="Proteomes" id="UP000290649">
    <property type="component" value="Unassembled WGS sequence"/>
</dbReference>
<dbReference type="GO" id="GO:0016787">
    <property type="term" value="F:hydrolase activity"/>
    <property type="evidence" value="ECO:0007669"/>
    <property type="project" value="UniProtKB-UniRule"/>
</dbReference>
<evidence type="ECO:0000256" key="3">
    <source>
        <dbReference type="ARBA" id="ARBA00023098"/>
    </source>
</evidence>
<evidence type="ECO:0000313" key="7">
    <source>
        <dbReference type="Proteomes" id="UP000290649"/>
    </source>
</evidence>
<feature type="active site" description="Nucleophile" evidence="4">
    <location>
        <position position="39"/>
    </location>
</feature>
<dbReference type="CDD" id="cd07208">
    <property type="entry name" value="Pat_hypo_Ecoli_yjju_like"/>
    <property type="match status" value="1"/>
</dbReference>
<dbReference type="Gene3D" id="3.40.1090.10">
    <property type="entry name" value="Cytosolic phospholipase A2 catalytic domain"/>
    <property type="match status" value="2"/>
</dbReference>
<evidence type="ECO:0000256" key="1">
    <source>
        <dbReference type="ARBA" id="ARBA00022801"/>
    </source>
</evidence>
<dbReference type="PANTHER" id="PTHR14226">
    <property type="entry name" value="NEUROPATHY TARGET ESTERASE/SWISS CHEESE D.MELANOGASTER"/>
    <property type="match status" value="1"/>
</dbReference>
<keyword evidence="2 4" id="KW-0442">Lipid degradation</keyword>
<feature type="short sequence motif" description="GXSXG" evidence="4">
    <location>
        <begin position="37"/>
        <end position="41"/>
    </location>
</feature>
<dbReference type="InterPro" id="IPR045943">
    <property type="entry name" value="DUF6363"/>
</dbReference>
<dbReference type="Pfam" id="PF19890">
    <property type="entry name" value="DUF6363"/>
    <property type="match status" value="1"/>
</dbReference>
<dbReference type="PROSITE" id="PS51635">
    <property type="entry name" value="PNPLA"/>
    <property type="match status" value="1"/>
</dbReference>
<gene>
    <name evidence="6" type="ORF">DS745_01250</name>
</gene>
<dbReference type="PANTHER" id="PTHR14226:SF25">
    <property type="entry name" value="PHOSPHOESTERASE"/>
    <property type="match status" value="1"/>
</dbReference>
<dbReference type="EMBL" id="QOUX01000001">
    <property type="protein sequence ID" value="RXJ04044.1"/>
    <property type="molecule type" value="Genomic_DNA"/>
</dbReference>
<evidence type="ECO:0000256" key="2">
    <source>
        <dbReference type="ARBA" id="ARBA00022963"/>
    </source>
</evidence>
<dbReference type="InterPro" id="IPR002641">
    <property type="entry name" value="PNPLA_dom"/>
</dbReference>
<organism evidence="6 7">
    <name type="scientific">Anaerobacillus alkaliphilus</name>
    <dbReference type="NCBI Taxonomy" id="1548597"/>
    <lineage>
        <taxon>Bacteria</taxon>
        <taxon>Bacillati</taxon>
        <taxon>Bacillota</taxon>
        <taxon>Bacilli</taxon>
        <taxon>Bacillales</taxon>
        <taxon>Bacillaceae</taxon>
        <taxon>Anaerobacillus</taxon>
    </lineage>
</organism>
<accession>A0A4Q0VWM9</accession>
<dbReference type="Pfam" id="PF01734">
    <property type="entry name" value="Patatin"/>
    <property type="match status" value="1"/>
</dbReference>
<dbReference type="OrthoDB" id="9802424at2"/>
<dbReference type="RefSeq" id="WP_129076391.1">
    <property type="nucleotide sequence ID" value="NZ_QOUX01000001.1"/>
</dbReference>
<keyword evidence="7" id="KW-1185">Reference proteome</keyword>
<proteinExistence type="predicted"/>